<dbReference type="Pfam" id="PF07690">
    <property type="entry name" value="MFS_1"/>
    <property type="match status" value="1"/>
</dbReference>
<dbReference type="PANTHER" id="PTHR23502">
    <property type="entry name" value="MAJOR FACILITATOR SUPERFAMILY"/>
    <property type="match status" value="1"/>
</dbReference>
<dbReference type="RefSeq" id="WP_248665460.1">
    <property type="nucleotide sequence ID" value="NZ_JALPRX010000008.1"/>
</dbReference>
<proteinExistence type="inferred from homology"/>
<feature type="transmembrane region" description="Helical" evidence="8">
    <location>
        <begin position="163"/>
        <end position="181"/>
    </location>
</feature>
<feature type="transmembrane region" description="Helical" evidence="8">
    <location>
        <begin position="399"/>
        <end position="419"/>
    </location>
</feature>
<dbReference type="GO" id="GO:0005886">
    <property type="term" value="C:plasma membrane"/>
    <property type="evidence" value="ECO:0007669"/>
    <property type="project" value="UniProtKB-SubCell"/>
</dbReference>
<gene>
    <name evidence="11" type="ORF">M0638_02935</name>
</gene>
<dbReference type="NCBIfam" id="TIGR00710">
    <property type="entry name" value="efflux_Bcr_CflA"/>
    <property type="match status" value="1"/>
</dbReference>
<feature type="transmembrane region" description="Helical" evidence="8">
    <location>
        <begin position="193"/>
        <end position="212"/>
    </location>
</feature>
<protein>
    <recommendedName>
        <fullName evidence="8">Bcr/CflA family efflux transporter</fullName>
    </recommendedName>
</protein>
<keyword evidence="6 8" id="KW-1133">Transmembrane helix</keyword>
<dbReference type="SUPFAM" id="SSF103473">
    <property type="entry name" value="MFS general substrate transporter"/>
    <property type="match status" value="1"/>
</dbReference>
<dbReference type="InterPro" id="IPR020846">
    <property type="entry name" value="MFS_dom"/>
</dbReference>
<feature type="transmembrane region" description="Helical" evidence="8">
    <location>
        <begin position="39"/>
        <end position="61"/>
    </location>
</feature>
<organism evidence="11 12">
    <name type="scientific">Roseomonas acroporae</name>
    <dbReference type="NCBI Taxonomy" id="2937791"/>
    <lineage>
        <taxon>Bacteria</taxon>
        <taxon>Pseudomonadati</taxon>
        <taxon>Pseudomonadota</taxon>
        <taxon>Alphaproteobacteria</taxon>
        <taxon>Acetobacterales</taxon>
        <taxon>Roseomonadaceae</taxon>
        <taxon>Roseomonas</taxon>
    </lineage>
</organism>
<dbReference type="Proteomes" id="UP001139516">
    <property type="component" value="Unassembled WGS sequence"/>
</dbReference>
<evidence type="ECO:0000256" key="6">
    <source>
        <dbReference type="ARBA" id="ARBA00022989"/>
    </source>
</evidence>
<evidence type="ECO:0000313" key="11">
    <source>
        <dbReference type="EMBL" id="MCK8783337.1"/>
    </source>
</evidence>
<dbReference type="NCBIfam" id="NF008314">
    <property type="entry name" value="PRK11102.1"/>
    <property type="match status" value="1"/>
</dbReference>
<evidence type="ECO:0000256" key="4">
    <source>
        <dbReference type="ARBA" id="ARBA00022475"/>
    </source>
</evidence>
<dbReference type="InterPro" id="IPR011701">
    <property type="entry name" value="MFS"/>
</dbReference>
<accession>A0A9X1Y574</accession>
<reference evidence="11" key="1">
    <citation type="submission" date="2022-04" db="EMBL/GenBank/DDBJ databases">
        <title>Roseomonas acroporae sp. nov., isolated from coral Acropora digitifera.</title>
        <authorList>
            <person name="Sun H."/>
        </authorList>
    </citation>
    <scope>NUCLEOTIDE SEQUENCE</scope>
    <source>
        <strain evidence="11">NAR14</strain>
    </source>
</reference>
<feature type="transmembrane region" description="Helical" evidence="8">
    <location>
        <begin position="73"/>
        <end position="93"/>
    </location>
</feature>
<feature type="transmembrane region" description="Helical" evidence="8">
    <location>
        <begin position="105"/>
        <end position="124"/>
    </location>
</feature>
<feature type="transmembrane region" description="Helical" evidence="8">
    <location>
        <begin position="130"/>
        <end position="151"/>
    </location>
</feature>
<evidence type="ECO:0000256" key="8">
    <source>
        <dbReference type="RuleBase" id="RU365088"/>
    </source>
</evidence>
<feature type="transmembrane region" description="Helical" evidence="8">
    <location>
        <begin position="337"/>
        <end position="363"/>
    </location>
</feature>
<keyword evidence="4" id="KW-1003">Cell membrane</keyword>
<dbReference type="PROSITE" id="PS50850">
    <property type="entry name" value="MFS"/>
    <property type="match status" value="1"/>
</dbReference>
<feature type="region of interest" description="Disordered" evidence="9">
    <location>
        <begin position="1"/>
        <end position="29"/>
    </location>
</feature>
<dbReference type="CDD" id="cd17320">
    <property type="entry name" value="MFS_MdfA_MDR_like"/>
    <property type="match status" value="1"/>
</dbReference>
<evidence type="ECO:0000259" key="10">
    <source>
        <dbReference type="PROSITE" id="PS50850"/>
    </source>
</evidence>
<feature type="transmembrane region" description="Helical" evidence="8">
    <location>
        <begin position="275"/>
        <end position="296"/>
    </location>
</feature>
<evidence type="ECO:0000256" key="9">
    <source>
        <dbReference type="SAM" id="MobiDB-lite"/>
    </source>
</evidence>
<evidence type="ECO:0000256" key="1">
    <source>
        <dbReference type="ARBA" id="ARBA00004651"/>
    </source>
</evidence>
<dbReference type="PANTHER" id="PTHR23502:SF132">
    <property type="entry name" value="POLYAMINE TRANSPORTER 2-RELATED"/>
    <property type="match status" value="1"/>
</dbReference>
<feature type="transmembrane region" description="Helical" evidence="8">
    <location>
        <begin position="242"/>
        <end position="260"/>
    </location>
</feature>
<sequence>MSGLLHDRDDAAAAPERPPAAATAASAPRLPAEAGSPRVVAVLSLLMAFASMSTDIYLPAFPALGADLGVSPGRIQLTLSGFLVGFSLGQLLWGPIGDRYGRRGPIAAGLVLFVLGSAGCALAGSAAEVIGWRVVQAVGACAGPVLARAMVRDLYARDRSAQVLSTLMLVMGIAPLLGPILGGQILEWWSWRGIFWVLVLFGLVALACLPLLPETLPPPLRSSLGLRESLFSYVAMARSRRLLGYALMGGCFYGGIYAYLAGTPFAYIEYHHVPATAYGLLFGVNIAGMMIANLINRRLVARFGSDRLLRVGALVAAASGIAVAVCARTGWGGLYGLVVPLFFYVSMLGFIVANSVAGALAAFPRKAGAASALVGATHYGSGVFSAAALGWFADGTPWTMAWMIAVLGVGTLLACLLLLRPARPEMA</sequence>
<feature type="compositionally biased region" description="Low complexity" evidence="9">
    <location>
        <begin position="12"/>
        <end position="29"/>
    </location>
</feature>
<dbReference type="FunFam" id="1.20.1720.10:FF:000005">
    <property type="entry name" value="Bcr/CflA family efflux transporter"/>
    <property type="match status" value="1"/>
</dbReference>
<comment type="similarity">
    <text evidence="2 8">Belongs to the major facilitator superfamily. Bcr/CmlA family.</text>
</comment>
<dbReference type="InterPro" id="IPR004812">
    <property type="entry name" value="Efflux_drug-R_Bcr/CmlA"/>
</dbReference>
<feature type="transmembrane region" description="Helical" evidence="8">
    <location>
        <begin position="308"/>
        <end position="331"/>
    </location>
</feature>
<feature type="compositionally biased region" description="Basic and acidic residues" evidence="9">
    <location>
        <begin position="1"/>
        <end position="11"/>
    </location>
</feature>
<keyword evidence="12" id="KW-1185">Reference proteome</keyword>
<evidence type="ECO:0000256" key="5">
    <source>
        <dbReference type="ARBA" id="ARBA00022692"/>
    </source>
</evidence>
<keyword evidence="5 8" id="KW-0812">Transmembrane</keyword>
<keyword evidence="7 8" id="KW-0472">Membrane</keyword>
<evidence type="ECO:0000256" key="2">
    <source>
        <dbReference type="ARBA" id="ARBA00006236"/>
    </source>
</evidence>
<feature type="transmembrane region" description="Helical" evidence="8">
    <location>
        <begin position="370"/>
        <end position="393"/>
    </location>
</feature>
<dbReference type="GO" id="GO:1990961">
    <property type="term" value="P:xenobiotic detoxification by transmembrane export across the plasma membrane"/>
    <property type="evidence" value="ECO:0007669"/>
    <property type="project" value="InterPro"/>
</dbReference>
<evidence type="ECO:0000313" key="12">
    <source>
        <dbReference type="Proteomes" id="UP001139516"/>
    </source>
</evidence>
<dbReference type="AlphaFoldDB" id="A0A9X1Y574"/>
<evidence type="ECO:0000256" key="3">
    <source>
        <dbReference type="ARBA" id="ARBA00022448"/>
    </source>
</evidence>
<comment type="subcellular location">
    <subcellularLocation>
        <location evidence="8">Cell inner membrane</location>
        <topology evidence="8">Multi-pass membrane protein</topology>
    </subcellularLocation>
    <subcellularLocation>
        <location evidence="1">Cell membrane</location>
        <topology evidence="1">Multi-pass membrane protein</topology>
    </subcellularLocation>
</comment>
<keyword evidence="3 8" id="KW-0813">Transport</keyword>
<dbReference type="Gene3D" id="1.20.1720.10">
    <property type="entry name" value="Multidrug resistance protein D"/>
    <property type="match status" value="1"/>
</dbReference>
<dbReference type="InterPro" id="IPR036259">
    <property type="entry name" value="MFS_trans_sf"/>
</dbReference>
<keyword evidence="8" id="KW-0997">Cell inner membrane</keyword>
<comment type="caution">
    <text evidence="11">The sequence shown here is derived from an EMBL/GenBank/DDBJ whole genome shotgun (WGS) entry which is preliminary data.</text>
</comment>
<dbReference type="EMBL" id="JALPRX010000008">
    <property type="protein sequence ID" value="MCK8783337.1"/>
    <property type="molecule type" value="Genomic_DNA"/>
</dbReference>
<feature type="domain" description="Major facilitator superfamily (MFS) profile" evidence="10">
    <location>
        <begin position="39"/>
        <end position="423"/>
    </location>
</feature>
<evidence type="ECO:0000256" key="7">
    <source>
        <dbReference type="ARBA" id="ARBA00023136"/>
    </source>
</evidence>
<name>A0A9X1Y574_9PROT</name>
<dbReference type="GO" id="GO:0042910">
    <property type="term" value="F:xenobiotic transmembrane transporter activity"/>
    <property type="evidence" value="ECO:0007669"/>
    <property type="project" value="InterPro"/>
</dbReference>